<reference evidence="1 2" key="1">
    <citation type="submission" date="2020-10" db="EMBL/GenBank/DDBJ databases">
        <title>Phylogeny of dyella-like bacteria.</title>
        <authorList>
            <person name="Fu J."/>
        </authorList>
    </citation>
    <scope>NUCLEOTIDE SEQUENCE [LARGE SCALE GENOMIC DNA]</scope>
    <source>
        <strain evidence="1 2">JP1</strain>
    </source>
</reference>
<dbReference type="Proteomes" id="UP001620461">
    <property type="component" value="Unassembled WGS sequence"/>
</dbReference>
<accession>A0ABW8JK39</accession>
<evidence type="ECO:0000313" key="2">
    <source>
        <dbReference type="Proteomes" id="UP001620461"/>
    </source>
</evidence>
<evidence type="ECO:0000313" key="1">
    <source>
        <dbReference type="EMBL" id="MFK2900849.1"/>
    </source>
</evidence>
<dbReference type="RefSeq" id="WP_404547359.1">
    <property type="nucleotide sequence ID" value="NZ_JADIKJ010000011.1"/>
</dbReference>
<proteinExistence type="predicted"/>
<dbReference type="EMBL" id="JADIKJ010000011">
    <property type="protein sequence ID" value="MFK2900849.1"/>
    <property type="molecule type" value="Genomic_DNA"/>
</dbReference>
<sequence>MALVNKAGFFRQAGVRWAGCWLAGLLLSGCNQAIRKPAAPAQPPKPAIITGIPACDSYLNSYIACHRAASIYSPETLAGHYQAMRSSLLHDANDPRVRPYLANRCAGLTQQLNAVLQGHSCASPQTTVNH</sequence>
<keyword evidence="2" id="KW-1185">Reference proteome</keyword>
<gene>
    <name evidence="1" type="ORF">ISP15_10930</name>
</gene>
<name>A0ABW8JK39_9GAMM</name>
<dbReference type="PROSITE" id="PS51257">
    <property type="entry name" value="PROKAR_LIPOPROTEIN"/>
    <property type="match status" value="1"/>
</dbReference>
<comment type="caution">
    <text evidence="1">The sequence shown here is derived from an EMBL/GenBank/DDBJ whole genome shotgun (WGS) entry which is preliminary data.</text>
</comment>
<protein>
    <submittedName>
        <fullName evidence="1">Uncharacterized protein</fullName>
    </submittedName>
</protein>
<organism evidence="1 2">
    <name type="scientific">Dyella jejuensis</name>
    <dbReference type="NCBI Taxonomy" id="1432009"/>
    <lineage>
        <taxon>Bacteria</taxon>
        <taxon>Pseudomonadati</taxon>
        <taxon>Pseudomonadota</taxon>
        <taxon>Gammaproteobacteria</taxon>
        <taxon>Lysobacterales</taxon>
        <taxon>Rhodanobacteraceae</taxon>
        <taxon>Dyella</taxon>
    </lineage>
</organism>